<dbReference type="Proteomes" id="UP000051242">
    <property type="component" value="Unassembled WGS sequence"/>
</dbReference>
<dbReference type="InterPro" id="IPR011990">
    <property type="entry name" value="TPR-like_helical_dom_sf"/>
</dbReference>
<evidence type="ECO:0000313" key="1">
    <source>
        <dbReference type="EMBL" id="KRO78980.1"/>
    </source>
</evidence>
<evidence type="ECO:0000313" key="2">
    <source>
        <dbReference type="Proteomes" id="UP000051242"/>
    </source>
</evidence>
<proteinExistence type="predicted"/>
<organism evidence="1 2">
    <name type="scientific">OM182 bacterium BACL3 MAG-120619-bin3</name>
    <dbReference type="NCBI Taxonomy" id="1655593"/>
    <lineage>
        <taxon>Bacteria</taxon>
        <taxon>Pseudomonadati</taxon>
        <taxon>Pseudomonadota</taxon>
        <taxon>Gammaproteobacteria</taxon>
        <taxon>OMG group</taxon>
        <taxon>OM182 clade</taxon>
    </lineage>
</organism>
<name>A0A0R2SVL0_9GAMM</name>
<comment type="caution">
    <text evidence="1">The sequence shown here is derived from an EMBL/GenBank/DDBJ whole genome shotgun (WGS) entry which is preliminary data.</text>
</comment>
<dbReference type="Gene3D" id="1.25.40.10">
    <property type="entry name" value="Tetratricopeptide repeat domain"/>
    <property type="match status" value="1"/>
</dbReference>
<reference evidence="1 2" key="1">
    <citation type="submission" date="2015-10" db="EMBL/GenBank/DDBJ databases">
        <title>Metagenome-Assembled Genomes uncover a global brackish microbiome.</title>
        <authorList>
            <person name="Hugerth L.W."/>
            <person name="Larsson J."/>
            <person name="Alneberg J."/>
            <person name="Lindh M.V."/>
            <person name="Legrand C."/>
            <person name="Pinhassi J."/>
            <person name="Andersson A.F."/>
        </authorList>
    </citation>
    <scope>NUCLEOTIDE SEQUENCE [LARGE SCALE GENOMIC DNA]</scope>
    <source>
        <strain evidence="1">BACL22 MAG-120619-bin3</strain>
    </source>
</reference>
<accession>A0A0R2SVL0</accession>
<sequence>MALATGNASAAPSLVIFDGFVGYDSVIASKLDEAKSEVDVVLSSKATSGDLNNICVVYALSKNYMDAESICSEAITKAKEENVSRQTLRTMRSNLKIVSEKLQDYSTASD</sequence>
<dbReference type="EMBL" id="LICD01000242">
    <property type="protein sequence ID" value="KRO78980.1"/>
    <property type="molecule type" value="Genomic_DNA"/>
</dbReference>
<protein>
    <submittedName>
        <fullName evidence="1">Uncharacterized protein</fullName>
    </submittedName>
</protein>
<gene>
    <name evidence="1" type="ORF">ABR85_07145</name>
</gene>
<dbReference type="AlphaFoldDB" id="A0A0R2SVL0"/>